<reference evidence="3 4" key="1">
    <citation type="submission" date="2019-04" db="EMBL/GenBank/DDBJ databases">
        <authorList>
            <person name="Alioto T."/>
            <person name="Alioto T."/>
        </authorList>
    </citation>
    <scope>NUCLEOTIDE SEQUENCE [LARGE SCALE GENOMIC DNA]</scope>
</reference>
<reference evidence="2" key="2">
    <citation type="submission" date="2020-08" db="EMBL/GenBank/DDBJ databases">
        <authorList>
            <person name="Shumante A."/>
            <person name="Zimin A.V."/>
            <person name="Puiu D."/>
            <person name="Salzberg S.L."/>
        </authorList>
    </citation>
    <scope>NUCLEOTIDE SEQUENCE</scope>
    <source>
        <strain evidence="2">WC2-LM</strain>
        <tissue evidence="2">Liver</tissue>
    </source>
</reference>
<evidence type="ECO:0000313" key="4">
    <source>
        <dbReference type="Proteomes" id="UP000335636"/>
    </source>
</evidence>
<protein>
    <submittedName>
        <fullName evidence="3">Uncharacterized protein</fullName>
    </submittedName>
</protein>
<name>A0A5E4CWK2_MARMO</name>
<gene>
    <name evidence="2" type="ORF">GHT09_018896</name>
    <name evidence="3" type="ORF">MONAX_5E016660</name>
</gene>
<feature type="region of interest" description="Disordered" evidence="1">
    <location>
        <begin position="1"/>
        <end position="26"/>
    </location>
</feature>
<dbReference type="AlphaFoldDB" id="A0A5E4CWK2"/>
<evidence type="ECO:0000256" key="1">
    <source>
        <dbReference type="SAM" id="MobiDB-lite"/>
    </source>
</evidence>
<dbReference type="Proteomes" id="UP000335636">
    <property type="component" value="Unassembled WGS sequence"/>
</dbReference>
<dbReference type="EMBL" id="WJEC01007624">
    <property type="protein sequence ID" value="KAF7469675.1"/>
    <property type="molecule type" value="Genomic_DNA"/>
</dbReference>
<evidence type="ECO:0000313" key="2">
    <source>
        <dbReference type="EMBL" id="KAF7469675.1"/>
    </source>
</evidence>
<sequence length="139" mass="14604">MGRSACAGDAPSAGGQGCEPGGSAHQAGPGGFALTWSFSQMRRDTVLSSILPLSGRRRSGPWFPASAAAELGGVLPRAEVTSRDLTCRPQPLNKQVSEETDLCLSFKEERRQKNSLRALMVAAGVIDSRFCLSDAPGVL</sequence>
<keyword evidence="4" id="KW-1185">Reference proteome</keyword>
<dbReference type="Proteomes" id="UP000662637">
    <property type="component" value="Unassembled WGS sequence"/>
</dbReference>
<evidence type="ECO:0000313" key="3">
    <source>
        <dbReference type="EMBL" id="VTJ86224.1"/>
    </source>
</evidence>
<dbReference type="EMBL" id="CABDUW010002292">
    <property type="protein sequence ID" value="VTJ86224.1"/>
    <property type="molecule type" value="Genomic_DNA"/>
</dbReference>
<organism evidence="3 4">
    <name type="scientific">Marmota monax</name>
    <name type="common">Woodchuck</name>
    <dbReference type="NCBI Taxonomy" id="9995"/>
    <lineage>
        <taxon>Eukaryota</taxon>
        <taxon>Metazoa</taxon>
        <taxon>Chordata</taxon>
        <taxon>Craniata</taxon>
        <taxon>Vertebrata</taxon>
        <taxon>Euteleostomi</taxon>
        <taxon>Mammalia</taxon>
        <taxon>Eutheria</taxon>
        <taxon>Euarchontoglires</taxon>
        <taxon>Glires</taxon>
        <taxon>Rodentia</taxon>
        <taxon>Sciuromorpha</taxon>
        <taxon>Sciuridae</taxon>
        <taxon>Xerinae</taxon>
        <taxon>Marmotini</taxon>
        <taxon>Marmota</taxon>
    </lineage>
</organism>
<accession>A0A5E4CWK2</accession>
<proteinExistence type="predicted"/>